<evidence type="ECO:0000256" key="2">
    <source>
        <dbReference type="ARBA" id="ARBA00022679"/>
    </source>
</evidence>
<comment type="caution">
    <text evidence="5">The sequence shown here is derived from an EMBL/GenBank/DDBJ whole genome shotgun (WGS) entry which is preliminary data.</text>
</comment>
<protein>
    <submittedName>
        <fullName evidence="5">Nucleolus protein</fullName>
    </submittedName>
</protein>
<dbReference type="SUPFAM" id="SSF53335">
    <property type="entry name" value="S-adenosyl-L-methionine-dependent methyltransferases"/>
    <property type="match status" value="1"/>
</dbReference>
<evidence type="ECO:0000256" key="4">
    <source>
        <dbReference type="SAM" id="MobiDB-lite"/>
    </source>
</evidence>
<feature type="compositionally biased region" description="Low complexity" evidence="4">
    <location>
        <begin position="122"/>
        <end position="138"/>
    </location>
</feature>
<evidence type="ECO:0000313" key="6">
    <source>
        <dbReference type="Proteomes" id="UP001141327"/>
    </source>
</evidence>
<dbReference type="EMBL" id="JAPMOS010000016">
    <property type="protein sequence ID" value="KAJ4459908.1"/>
    <property type="molecule type" value="Genomic_DNA"/>
</dbReference>
<evidence type="ECO:0000313" key="5">
    <source>
        <dbReference type="EMBL" id="KAJ4459908.1"/>
    </source>
</evidence>
<gene>
    <name evidence="5" type="ORF">PAPYR_3967</name>
</gene>
<feature type="region of interest" description="Disordered" evidence="4">
    <location>
        <begin position="1"/>
        <end position="22"/>
    </location>
</feature>
<feature type="region of interest" description="Disordered" evidence="4">
    <location>
        <begin position="122"/>
        <end position="145"/>
    </location>
</feature>
<sequence length="310" mass="34247">MGRRTKHITIRQQQNQHTKTKKDSTAVIRKFHELCKKLYTLRSATIPKGGHKATQATALIEEDFVSMPTDSAQIATVKAELRAMGGLAAYQEASLHNELRQPCTRATIKWVRQHLYPLIHPPAAETTAPESPAAAPPGAKRPRQRQVPLRLLDVGALTNHWSGFGDLTPRSIDLNPRHPTVEQGDFLQEPLPATPDSPAFYDAIVHSLVLNTVPDPRARGRMLYHAARLLRPGRGLLFVVLPRACLDNSRYLTLAHLQAALMRPLGLTLVSQRSSPGLTYTLLLGGVKHNNFAIILNLTRPEVDALSIGE</sequence>
<keyword evidence="3" id="KW-0949">S-adenosyl-L-methionine</keyword>
<reference evidence="5" key="1">
    <citation type="journal article" date="2022" name="bioRxiv">
        <title>Genomics of Preaxostyla Flagellates Illuminates Evolutionary Transitions and the Path Towards Mitochondrial Loss.</title>
        <authorList>
            <person name="Novak L.V.F."/>
            <person name="Treitli S.C."/>
            <person name="Pyrih J."/>
            <person name="Halakuc P."/>
            <person name="Pipaliya S.V."/>
            <person name="Vacek V."/>
            <person name="Brzon O."/>
            <person name="Soukal P."/>
            <person name="Eme L."/>
            <person name="Dacks J.B."/>
            <person name="Karnkowska A."/>
            <person name="Elias M."/>
            <person name="Hampl V."/>
        </authorList>
    </citation>
    <scope>NUCLEOTIDE SEQUENCE</scope>
    <source>
        <strain evidence="5">RCP-MX</strain>
    </source>
</reference>
<name>A0ABQ8UM72_9EUKA</name>
<accession>A0ABQ8UM72</accession>
<evidence type="ECO:0000256" key="3">
    <source>
        <dbReference type="ARBA" id="ARBA00022691"/>
    </source>
</evidence>
<keyword evidence="6" id="KW-1185">Reference proteome</keyword>
<dbReference type="Proteomes" id="UP001141327">
    <property type="component" value="Unassembled WGS sequence"/>
</dbReference>
<dbReference type="InterPro" id="IPR029063">
    <property type="entry name" value="SAM-dependent_MTases_sf"/>
</dbReference>
<organism evidence="5 6">
    <name type="scientific">Paratrimastix pyriformis</name>
    <dbReference type="NCBI Taxonomy" id="342808"/>
    <lineage>
        <taxon>Eukaryota</taxon>
        <taxon>Metamonada</taxon>
        <taxon>Preaxostyla</taxon>
        <taxon>Paratrimastigidae</taxon>
        <taxon>Paratrimastix</taxon>
    </lineage>
</organism>
<keyword evidence="1" id="KW-0489">Methyltransferase</keyword>
<dbReference type="Pfam" id="PF11968">
    <property type="entry name" value="Bmt2"/>
    <property type="match status" value="1"/>
</dbReference>
<dbReference type="InterPro" id="IPR021867">
    <property type="entry name" value="Bmt2/SAMTOR"/>
</dbReference>
<dbReference type="PANTHER" id="PTHR21008">
    <property type="entry name" value="S-ADENOSYLMETHIONINE SENSOR UPSTREAM OF MTORC1-RELATED"/>
    <property type="match status" value="1"/>
</dbReference>
<dbReference type="Gene3D" id="3.40.50.150">
    <property type="entry name" value="Vaccinia Virus protein VP39"/>
    <property type="match status" value="1"/>
</dbReference>
<evidence type="ECO:0000256" key="1">
    <source>
        <dbReference type="ARBA" id="ARBA00022603"/>
    </source>
</evidence>
<keyword evidence="2" id="KW-0808">Transferase</keyword>
<dbReference type="PANTHER" id="PTHR21008:SF1">
    <property type="entry name" value="25S RRNA (ADENINE(2142)-N(1))-METHYLTRANSFERASE"/>
    <property type="match status" value="1"/>
</dbReference>
<proteinExistence type="predicted"/>